<organism evidence="5 6">
    <name type="scientific">Glomus cerebriforme</name>
    <dbReference type="NCBI Taxonomy" id="658196"/>
    <lineage>
        <taxon>Eukaryota</taxon>
        <taxon>Fungi</taxon>
        <taxon>Fungi incertae sedis</taxon>
        <taxon>Mucoromycota</taxon>
        <taxon>Glomeromycotina</taxon>
        <taxon>Glomeromycetes</taxon>
        <taxon>Glomerales</taxon>
        <taxon>Glomeraceae</taxon>
        <taxon>Glomus</taxon>
    </lineage>
</organism>
<dbReference type="Pfam" id="PF11312">
    <property type="entry name" value="Methyltransf_34"/>
    <property type="match status" value="1"/>
</dbReference>
<dbReference type="InterPro" id="IPR045379">
    <property type="entry name" value="Crinkler_N"/>
</dbReference>
<dbReference type="EMBL" id="QKYT01000815">
    <property type="protein sequence ID" value="RIA81312.1"/>
    <property type="molecule type" value="Genomic_DNA"/>
</dbReference>
<dbReference type="AlphaFoldDB" id="A0A397S734"/>
<evidence type="ECO:0000256" key="1">
    <source>
        <dbReference type="ARBA" id="ARBA00004340"/>
    </source>
</evidence>
<sequence>MKDITLTCSLKESSETFLIALNTDDTVDFLKEKIREKFSCDETDVTGNIELWKVEISNKCEGTVLSENNDTRKLTEGKLNNFWPQQPPEDHIHLIIDSPYLIQWQKSLLEVQNEINDLRLHNQGVDRGYKSLSYKDYNALIETLFTSVPTLKKLKNNLSEYDESRRLIANHFDSKNYMEIFMNTNLRNAYILQYSPPRALCYFNNLYCMKQKELYSLFTSKDEPLQVICLGAGPGGEAVAISLAYIKEKCQSKDKNSKLMLHIQDQYNYESCLKDLFEQMNAKKMDITWNYTMGNIMGIGPQYTGDVGDGLGGAIWDLILGVKGKINLVTACFVANELFSVNIEQAKRFFERLTRAMTPDTLLLILDCQYDESFSIHNNKSLWAYLEKLERTISGNGFKDQIVIISRANDQFIADSFLSDSQYYYTNCNYEYILFKKIRI</sequence>
<evidence type="ECO:0000313" key="6">
    <source>
        <dbReference type="Proteomes" id="UP000265703"/>
    </source>
</evidence>
<evidence type="ECO:0000259" key="4">
    <source>
        <dbReference type="Pfam" id="PF20147"/>
    </source>
</evidence>
<comment type="subcellular location">
    <subcellularLocation>
        <location evidence="1">Host cell</location>
    </subcellularLocation>
    <subcellularLocation>
        <location evidence="2">Secreted</location>
    </subcellularLocation>
</comment>
<proteinExistence type="predicted"/>
<feature type="domain" description="Crinkler effector protein N-terminal" evidence="4">
    <location>
        <begin position="4"/>
        <end position="96"/>
    </location>
</feature>
<dbReference type="OrthoDB" id="6419443at2759"/>
<evidence type="ECO:0000256" key="2">
    <source>
        <dbReference type="ARBA" id="ARBA00004613"/>
    </source>
</evidence>
<reference evidence="5 6" key="1">
    <citation type="submission" date="2018-06" db="EMBL/GenBank/DDBJ databases">
        <title>Comparative genomics reveals the genomic features of Rhizophagus irregularis, R. cerebriforme, R. diaphanum and Gigaspora rosea, and their symbiotic lifestyle signature.</title>
        <authorList>
            <person name="Morin E."/>
            <person name="San Clemente H."/>
            <person name="Chen E.C.H."/>
            <person name="De La Providencia I."/>
            <person name="Hainaut M."/>
            <person name="Kuo A."/>
            <person name="Kohler A."/>
            <person name="Murat C."/>
            <person name="Tang N."/>
            <person name="Roy S."/>
            <person name="Loubradou J."/>
            <person name="Henrissat B."/>
            <person name="Grigoriev I.V."/>
            <person name="Corradi N."/>
            <person name="Roux C."/>
            <person name="Martin F.M."/>
        </authorList>
    </citation>
    <scope>NUCLEOTIDE SEQUENCE [LARGE SCALE GENOMIC DNA]</scope>
    <source>
        <strain evidence="5 6">DAOM 227022</strain>
    </source>
</reference>
<dbReference type="STRING" id="658196.A0A397S734"/>
<comment type="caution">
    <text evidence="5">The sequence shown here is derived from an EMBL/GenBank/DDBJ whole genome shotgun (WGS) entry which is preliminary data.</text>
</comment>
<name>A0A397S734_9GLOM</name>
<evidence type="ECO:0000313" key="5">
    <source>
        <dbReference type="EMBL" id="RIA81312.1"/>
    </source>
</evidence>
<keyword evidence="3" id="KW-0964">Secreted</keyword>
<keyword evidence="6" id="KW-1185">Reference proteome</keyword>
<gene>
    <name evidence="5" type="ORF">C1645_837217</name>
</gene>
<dbReference type="InterPro" id="IPR021463">
    <property type="entry name" value="Methyltransf_34"/>
</dbReference>
<protein>
    <recommendedName>
        <fullName evidence="4">Crinkler effector protein N-terminal domain-containing protein</fullName>
    </recommendedName>
</protein>
<dbReference type="GO" id="GO:0043657">
    <property type="term" value="C:host cell"/>
    <property type="evidence" value="ECO:0007669"/>
    <property type="project" value="UniProtKB-SubCell"/>
</dbReference>
<dbReference type="Proteomes" id="UP000265703">
    <property type="component" value="Unassembled WGS sequence"/>
</dbReference>
<dbReference type="Pfam" id="PF20147">
    <property type="entry name" value="Crinkler"/>
    <property type="match status" value="1"/>
</dbReference>
<dbReference type="GO" id="GO:0005576">
    <property type="term" value="C:extracellular region"/>
    <property type="evidence" value="ECO:0007669"/>
    <property type="project" value="UniProtKB-SubCell"/>
</dbReference>
<accession>A0A397S734</accession>
<evidence type="ECO:0000256" key="3">
    <source>
        <dbReference type="ARBA" id="ARBA00022525"/>
    </source>
</evidence>